<dbReference type="SUPFAM" id="SSF47954">
    <property type="entry name" value="Cyclin-like"/>
    <property type="match status" value="1"/>
</dbReference>
<name>A7TSD8_VANPO</name>
<feature type="domain" description="Cyclin N-terminal" evidence="1">
    <location>
        <begin position="70"/>
        <end position="174"/>
    </location>
</feature>
<protein>
    <recommendedName>
        <fullName evidence="1">Cyclin N-terminal domain-containing protein</fullName>
    </recommendedName>
</protein>
<dbReference type="InterPro" id="IPR036915">
    <property type="entry name" value="Cyclin-like_sf"/>
</dbReference>
<accession>A7TSD8</accession>
<dbReference type="Proteomes" id="UP000000267">
    <property type="component" value="Unassembled WGS sequence"/>
</dbReference>
<dbReference type="PhylomeDB" id="A7TSD8"/>
<dbReference type="Pfam" id="PF00134">
    <property type="entry name" value="Cyclin_N"/>
    <property type="match status" value="1"/>
</dbReference>
<dbReference type="STRING" id="436907.A7TSD8"/>
<dbReference type="eggNOG" id="KOG1674">
    <property type="taxonomic scope" value="Eukaryota"/>
</dbReference>
<dbReference type="GO" id="GO:0016538">
    <property type="term" value="F:cyclin-dependent protein serine/threonine kinase regulator activity"/>
    <property type="evidence" value="ECO:0007669"/>
    <property type="project" value="TreeGrafter"/>
</dbReference>
<evidence type="ECO:0000313" key="2">
    <source>
        <dbReference type="EMBL" id="EDO14823.1"/>
    </source>
</evidence>
<dbReference type="InParanoid" id="A7TSD8"/>
<keyword evidence="3" id="KW-1185">Reference proteome</keyword>
<dbReference type="GO" id="GO:0000307">
    <property type="term" value="C:cyclin-dependent protein kinase holoenzyme complex"/>
    <property type="evidence" value="ECO:0007669"/>
    <property type="project" value="TreeGrafter"/>
</dbReference>
<organism evidence="3">
    <name type="scientific">Vanderwaltozyma polyspora (strain ATCC 22028 / DSM 70294 / BCRC 21397 / CBS 2163 / NBRC 10782 / NRRL Y-8283 / UCD 57-17)</name>
    <name type="common">Kluyveromyces polysporus</name>
    <dbReference type="NCBI Taxonomy" id="436907"/>
    <lineage>
        <taxon>Eukaryota</taxon>
        <taxon>Fungi</taxon>
        <taxon>Dikarya</taxon>
        <taxon>Ascomycota</taxon>
        <taxon>Saccharomycotina</taxon>
        <taxon>Saccharomycetes</taxon>
        <taxon>Saccharomycetales</taxon>
        <taxon>Saccharomycetaceae</taxon>
        <taxon>Vanderwaltozyma</taxon>
    </lineage>
</organism>
<gene>
    <name evidence="2" type="ORF">Kpol_339p10</name>
</gene>
<dbReference type="Gene3D" id="1.10.472.10">
    <property type="entry name" value="Cyclin-like"/>
    <property type="match status" value="1"/>
</dbReference>
<dbReference type="HOGENOM" id="CLU_101101_0_0_1"/>
<dbReference type="AlphaFoldDB" id="A7TSD8"/>
<dbReference type="EMBL" id="DS480506">
    <property type="protein sequence ID" value="EDO14823.1"/>
    <property type="molecule type" value="Genomic_DNA"/>
</dbReference>
<evidence type="ECO:0000313" key="3">
    <source>
        <dbReference type="Proteomes" id="UP000000267"/>
    </source>
</evidence>
<dbReference type="PANTHER" id="PTHR15615">
    <property type="match status" value="1"/>
</dbReference>
<proteinExistence type="predicted"/>
<dbReference type="GeneID" id="5542857"/>
<sequence>MAVAVARLNLHCGKRQVGRICHGSGRFDNDVIINGEISDAVEYILTVNEVTQVLYHLSNKDAYLSDVNIQYERSNIKSFVKEVIRRSGCSKSTIKYATVYTKHIYKKLRNVERTQPHFSDCVKRIFFVSLIIAQKFIEDSKLSMASWSLVSGISQRSLCIMEKWCLRKLDYSLNVEINNTTPSMKRTRKI</sequence>
<dbReference type="GO" id="GO:0019901">
    <property type="term" value="F:protein kinase binding"/>
    <property type="evidence" value="ECO:0007669"/>
    <property type="project" value="InterPro"/>
</dbReference>
<dbReference type="RefSeq" id="XP_001642681.1">
    <property type="nucleotide sequence ID" value="XM_001642631.1"/>
</dbReference>
<dbReference type="CDD" id="cd20557">
    <property type="entry name" value="CYCLIN_ScPCL1-like"/>
    <property type="match status" value="1"/>
</dbReference>
<dbReference type="InterPro" id="IPR013922">
    <property type="entry name" value="Cyclin_PHO80-like"/>
</dbReference>
<evidence type="ECO:0000259" key="1">
    <source>
        <dbReference type="Pfam" id="PF00134"/>
    </source>
</evidence>
<reference evidence="2 3" key="1">
    <citation type="journal article" date="2007" name="Proc. Natl. Acad. Sci. U.S.A.">
        <title>Independent sorting-out of thousands of duplicated gene pairs in two yeast species descended from a whole-genome duplication.</title>
        <authorList>
            <person name="Scannell D.R."/>
            <person name="Frank A.C."/>
            <person name="Conant G.C."/>
            <person name="Byrne K.P."/>
            <person name="Woolfit M."/>
            <person name="Wolfe K.H."/>
        </authorList>
    </citation>
    <scope>NUCLEOTIDE SEQUENCE [LARGE SCALE GENOMIC DNA]</scope>
    <source>
        <strain evidence="3">ATCC 22028 / DSM 70294 / BCRC 21397 / CBS 2163 / NBRC 10782 / NRRL Y-8283 / UCD 57-17</strain>
    </source>
</reference>
<dbReference type="OrthoDB" id="286814at2759"/>
<dbReference type="InterPro" id="IPR006671">
    <property type="entry name" value="Cyclin_N"/>
</dbReference>
<dbReference type="GO" id="GO:0005634">
    <property type="term" value="C:nucleus"/>
    <property type="evidence" value="ECO:0007669"/>
    <property type="project" value="TreeGrafter"/>
</dbReference>
<dbReference type="PANTHER" id="PTHR15615:SF36">
    <property type="entry name" value="PHO85 CYCLIN-5"/>
    <property type="match status" value="1"/>
</dbReference>
<dbReference type="KEGG" id="vpo:Kpol_339p10"/>